<organism evidence="1 2">
    <name type="scientific">Acetoanaerobium pronyense</name>
    <dbReference type="NCBI Taxonomy" id="1482736"/>
    <lineage>
        <taxon>Bacteria</taxon>
        <taxon>Bacillati</taxon>
        <taxon>Bacillota</taxon>
        <taxon>Clostridia</taxon>
        <taxon>Peptostreptococcales</taxon>
        <taxon>Filifactoraceae</taxon>
        <taxon>Acetoanaerobium</taxon>
    </lineage>
</organism>
<dbReference type="Pfam" id="PF08902">
    <property type="entry name" value="DUF1848"/>
    <property type="match status" value="1"/>
</dbReference>
<gene>
    <name evidence="1" type="ORF">J2Z35_002567</name>
</gene>
<reference evidence="1 2" key="1">
    <citation type="submission" date="2021-03" db="EMBL/GenBank/DDBJ databases">
        <title>Genomic Encyclopedia of Type Strains, Phase IV (KMG-IV): sequencing the most valuable type-strain genomes for metagenomic binning, comparative biology and taxonomic classification.</title>
        <authorList>
            <person name="Goeker M."/>
        </authorList>
    </citation>
    <scope>NUCLEOTIDE SEQUENCE [LARGE SCALE GENOMIC DNA]</scope>
    <source>
        <strain evidence="1 2">DSM 27512</strain>
    </source>
</reference>
<dbReference type="Proteomes" id="UP001314903">
    <property type="component" value="Unassembled WGS sequence"/>
</dbReference>
<dbReference type="EMBL" id="JAGGLI010000038">
    <property type="protein sequence ID" value="MBP2028737.1"/>
    <property type="molecule type" value="Genomic_DNA"/>
</dbReference>
<evidence type="ECO:0008006" key="3">
    <source>
        <dbReference type="Google" id="ProtNLM"/>
    </source>
</evidence>
<keyword evidence="2" id="KW-1185">Reference proteome</keyword>
<dbReference type="InterPro" id="IPR014998">
    <property type="entry name" value="DUF1848"/>
</dbReference>
<evidence type="ECO:0000313" key="2">
    <source>
        <dbReference type="Proteomes" id="UP001314903"/>
    </source>
</evidence>
<dbReference type="RefSeq" id="WP_209661796.1">
    <property type="nucleotide sequence ID" value="NZ_JAGGLI010000038.1"/>
</dbReference>
<evidence type="ECO:0000313" key="1">
    <source>
        <dbReference type="EMBL" id="MBP2028737.1"/>
    </source>
</evidence>
<comment type="caution">
    <text evidence="1">The sequence shown here is derived from an EMBL/GenBank/DDBJ whole genome shotgun (WGS) entry which is preliminary data.</text>
</comment>
<sequence>MILSVSRRTDIPAFYLEWFFNRIQEGYVLVRNPMNYHQVSKIDLSPDVIDCMVFWTKNPSRIIEKLALLKDYRYYFQVSINPYNQEIERNVPKKAEVIKSFKKLSRTIGKHKSIWRYDPVILTERLDKEYHYKYFEYIASQLSGYTEKCIFSFLEPYKKTQRNMNTIKYKSLEDFEKIGFASGLSKIASKYNISLEACSIDIDLSPYNIKRAKCIDYNLISEILGEDIIIKKDKNQRALCGCSESIDIGTYNTCNHGCLYCYANFSDNIVNNNIEKHNPNSPFLYGDFESEDKIKNRDMKTYRSSQIRFL</sequence>
<proteinExistence type="predicted"/>
<protein>
    <recommendedName>
        <fullName evidence="3">DUF1848 domain-containing protein</fullName>
    </recommendedName>
</protein>
<name>A0ABS4KLS4_9FIRM</name>
<accession>A0ABS4KLS4</accession>